<protein>
    <submittedName>
        <fullName evidence="1">Outer membrane receptor protein</fullName>
    </submittedName>
</protein>
<dbReference type="RefSeq" id="WP_062080948.1">
    <property type="nucleotide sequence ID" value="NZ_FCOK02000001.1"/>
</dbReference>
<keyword evidence="1" id="KW-0675">Receptor</keyword>
<dbReference type="Proteomes" id="UP000054683">
    <property type="component" value="Unassembled WGS sequence"/>
</dbReference>
<proteinExistence type="predicted"/>
<dbReference type="OrthoDB" id="183532at2"/>
<evidence type="ECO:0000313" key="2">
    <source>
        <dbReference type="Proteomes" id="UP000054683"/>
    </source>
</evidence>
<name>A0A158EQX9_9BURK</name>
<organism evidence="1 2">
    <name type="scientific">Caballeronia udeis</name>
    <dbReference type="NCBI Taxonomy" id="1232866"/>
    <lineage>
        <taxon>Bacteria</taxon>
        <taxon>Pseudomonadati</taxon>
        <taxon>Pseudomonadota</taxon>
        <taxon>Betaproteobacteria</taxon>
        <taxon>Burkholderiales</taxon>
        <taxon>Burkholderiaceae</taxon>
        <taxon>Caballeronia</taxon>
    </lineage>
</organism>
<dbReference type="AlphaFoldDB" id="A0A158EQX9"/>
<dbReference type="EMBL" id="FCOK02000001">
    <property type="protein sequence ID" value="SAL09906.1"/>
    <property type="molecule type" value="Genomic_DNA"/>
</dbReference>
<sequence length="86" mass="9472">MWLEAGWRRVQVFTGGGGDHIRRASTVVGLYYPFSGNPSIVPSAAIPWSGPLVGNLDDLFNKDYQLAHSYNMPRRGASVTPGRQPR</sequence>
<gene>
    <name evidence="1" type="ORF">AWB69_00102</name>
</gene>
<reference evidence="1 2" key="1">
    <citation type="submission" date="2016-01" db="EMBL/GenBank/DDBJ databases">
        <authorList>
            <person name="Oliw E.H."/>
        </authorList>
    </citation>
    <scope>NUCLEOTIDE SEQUENCE [LARGE SCALE GENOMIC DNA]</scope>
    <source>
        <strain evidence="1">LMG 27134</strain>
    </source>
</reference>
<evidence type="ECO:0000313" key="1">
    <source>
        <dbReference type="EMBL" id="SAL09906.1"/>
    </source>
</evidence>
<accession>A0A158EQX9</accession>